<dbReference type="KEGG" id="rsa:RSal33209_1282"/>
<dbReference type="GO" id="GO:0008168">
    <property type="term" value="F:methyltransferase activity"/>
    <property type="evidence" value="ECO:0007669"/>
    <property type="project" value="UniProtKB-KW"/>
</dbReference>
<evidence type="ECO:0000313" key="1">
    <source>
        <dbReference type="EMBL" id="ABY23019.1"/>
    </source>
</evidence>
<dbReference type="SUPFAM" id="SSF53335">
    <property type="entry name" value="S-adenosyl-L-methionine-dependent methyltransferases"/>
    <property type="match status" value="1"/>
</dbReference>
<dbReference type="eggNOG" id="COG2226">
    <property type="taxonomic scope" value="Bacteria"/>
</dbReference>
<dbReference type="Proteomes" id="UP000002007">
    <property type="component" value="Chromosome"/>
</dbReference>
<organism evidence="1 2">
    <name type="scientific">Renibacterium salmoninarum (strain ATCC 33209 / DSM 20767 / JCM 11484 / NBRC 15589 / NCIMB 2235)</name>
    <dbReference type="NCBI Taxonomy" id="288705"/>
    <lineage>
        <taxon>Bacteria</taxon>
        <taxon>Bacillati</taxon>
        <taxon>Actinomycetota</taxon>
        <taxon>Actinomycetes</taxon>
        <taxon>Micrococcales</taxon>
        <taxon>Micrococcaceae</taxon>
        <taxon>Renibacterium</taxon>
    </lineage>
</organism>
<gene>
    <name evidence="1" type="ordered locus">RSal33209_1282</name>
</gene>
<dbReference type="GO" id="GO:0032259">
    <property type="term" value="P:methylation"/>
    <property type="evidence" value="ECO:0007669"/>
    <property type="project" value="UniProtKB-KW"/>
</dbReference>
<dbReference type="Gene3D" id="3.40.50.150">
    <property type="entry name" value="Vaccinia Virus protein VP39"/>
    <property type="match status" value="1"/>
</dbReference>
<dbReference type="RefSeq" id="WP_012244704.1">
    <property type="nucleotide sequence ID" value="NC_010168.1"/>
</dbReference>
<keyword evidence="2" id="KW-1185">Reference proteome</keyword>
<dbReference type="AlphaFoldDB" id="A9WPR1"/>
<dbReference type="EMBL" id="CP000910">
    <property type="protein sequence ID" value="ABY23019.1"/>
    <property type="molecule type" value="Genomic_DNA"/>
</dbReference>
<sequence>MGDALTTESNNYDAVLCGFGVFFLGEPAVACESLSSRLRPGGQLVLSVWQGRPFSSLTKLVLAACEAEGGPRQVASASARNLGKTNTEAKLIDILSTAGLSDITVSAIPFSVPLTPESAWDFVLSSLLIAALPTDPRVVERVRQRLIANWCPLNLEADALIARATKPWPIQPALSCEYQVSEICKRG</sequence>
<protein>
    <submittedName>
        <fullName evidence="1">Methyltransferase, UbiE/COQ5 family</fullName>
    </submittedName>
</protein>
<reference evidence="2" key="1">
    <citation type="journal article" date="2008" name="J. Bacteriol.">
        <title>Genome sequence of the fish pathogen Renibacterium salmoninarum suggests reductive evolution away from an environmental Arthrobacter ancestor.</title>
        <authorList>
            <person name="Wiens G.D."/>
            <person name="Rockey D.D."/>
            <person name="Wu Z."/>
            <person name="Chang J."/>
            <person name="Levy R."/>
            <person name="Crane S."/>
            <person name="Chen D.S."/>
            <person name="Capri G.R."/>
            <person name="Burnett J.R."/>
            <person name="Sudheesh P.S."/>
            <person name="Schipma M.J."/>
            <person name="Burd H."/>
            <person name="Bhattacharyya A."/>
            <person name="Rhodes L.D."/>
            <person name="Kaul R."/>
            <person name="Strom M.S."/>
        </authorList>
    </citation>
    <scope>NUCLEOTIDE SEQUENCE [LARGE SCALE GENOMIC DNA]</scope>
    <source>
        <strain evidence="2">ATCC 33209 / DSM 20767 / JCM 11484 / NBRC 15589 / NCIMB 2235</strain>
    </source>
</reference>
<keyword evidence="1" id="KW-0808">Transferase</keyword>
<dbReference type="InterPro" id="IPR029063">
    <property type="entry name" value="SAM-dependent_MTases_sf"/>
</dbReference>
<name>A9WPR1_RENSM</name>
<evidence type="ECO:0000313" key="2">
    <source>
        <dbReference type="Proteomes" id="UP000002007"/>
    </source>
</evidence>
<proteinExistence type="predicted"/>
<dbReference type="HOGENOM" id="CLU_037990_2_3_11"/>
<accession>A9WPR1</accession>
<keyword evidence="1" id="KW-0489">Methyltransferase</keyword>
<dbReference type="STRING" id="288705.RSal33209_1282"/>